<reference evidence="9 10" key="1">
    <citation type="submission" date="2016-07" db="EMBL/GenBank/DDBJ databases">
        <title>Pervasive Adenine N6-methylation of Active Genes in Fungi.</title>
        <authorList>
            <consortium name="DOE Joint Genome Institute"/>
            <person name="Mondo S.J."/>
            <person name="Dannebaum R.O."/>
            <person name="Kuo R.C."/>
            <person name="Labutti K."/>
            <person name="Haridas S."/>
            <person name="Kuo A."/>
            <person name="Salamov A."/>
            <person name="Ahrendt S.R."/>
            <person name="Lipzen A."/>
            <person name="Sullivan W."/>
            <person name="Andreopoulos W.B."/>
            <person name="Clum A."/>
            <person name="Lindquist E."/>
            <person name="Daum C."/>
            <person name="Ramamoorthy G.K."/>
            <person name="Gryganskyi A."/>
            <person name="Culley D."/>
            <person name="Magnuson J.K."/>
            <person name="James T.Y."/>
            <person name="O'Malley M.A."/>
            <person name="Stajich J.E."/>
            <person name="Spatafora J.W."/>
            <person name="Visel A."/>
            <person name="Grigoriev I.V."/>
        </authorList>
    </citation>
    <scope>NUCLEOTIDE SEQUENCE [LARGE SCALE GENOMIC DNA]</scope>
    <source>
        <strain evidence="9 10">JEL800</strain>
    </source>
</reference>
<dbReference type="Gene3D" id="1.25.40.280">
    <property type="entry name" value="alix/aip1 like domains"/>
    <property type="match status" value="1"/>
</dbReference>
<evidence type="ECO:0000256" key="5">
    <source>
        <dbReference type="ARBA" id="ARBA00041284"/>
    </source>
</evidence>
<dbReference type="STRING" id="329046.A0A1Y2CPI2"/>
<feature type="region of interest" description="Disordered" evidence="7">
    <location>
        <begin position="814"/>
        <end position="864"/>
    </location>
</feature>
<dbReference type="EMBL" id="MCGO01000010">
    <property type="protein sequence ID" value="ORY48912.1"/>
    <property type="molecule type" value="Genomic_DNA"/>
</dbReference>
<evidence type="ECO:0000259" key="8">
    <source>
        <dbReference type="PROSITE" id="PS51180"/>
    </source>
</evidence>
<dbReference type="InterPro" id="IPR025304">
    <property type="entry name" value="ALIX_V_dom"/>
</dbReference>
<dbReference type="OrthoDB" id="2141925at2759"/>
<dbReference type="InterPro" id="IPR004328">
    <property type="entry name" value="BRO1_dom"/>
</dbReference>
<dbReference type="AlphaFoldDB" id="A0A1Y2CPI2"/>
<keyword evidence="3" id="KW-0963">Cytoplasm</keyword>
<evidence type="ECO:0000256" key="2">
    <source>
        <dbReference type="ARBA" id="ARBA00004496"/>
    </source>
</evidence>
<dbReference type="GO" id="GO:0043328">
    <property type="term" value="P:protein transport to vacuole involved in ubiquitin-dependent protein catabolic process via the multivesicular body sorting pathway"/>
    <property type="evidence" value="ECO:0007669"/>
    <property type="project" value="TreeGrafter"/>
</dbReference>
<comment type="caution">
    <text evidence="9">The sequence shown here is derived from an EMBL/GenBank/DDBJ whole genome shotgun (WGS) entry which is preliminary data.</text>
</comment>
<evidence type="ECO:0000256" key="4">
    <source>
        <dbReference type="ARBA" id="ARBA00022753"/>
    </source>
</evidence>
<dbReference type="PANTHER" id="PTHR23030:SF30">
    <property type="entry name" value="TYROSINE-PROTEIN PHOSPHATASE NON-RECEPTOR TYPE 23"/>
    <property type="match status" value="1"/>
</dbReference>
<evidence type="ECO:0000313" key="9">
    <source>
        <dbReference type="EMBL" id="ORY48912.1"/>
    </source>
</evidence>
<dbReference type="Proteomes" id="UP000193642">
    <property type="component" value="Unassembled WGS sequence"/>
</dbReference>
<gene>
    <name evidence="9" type="ORF">BCR33DRAFT_677220</name>
</gene>
<dbReference type="PROSITE" id="PS51180">
    <property type="entry name" value="BRO1"/>
    <property type="match status" value="1"/>
</dbReference>
<organism evidence="9 10">
    <name type="scientific">Rhizoclosmatium globosum</name>
    <dbReference type="NCBI Taxonomy" id="329046"/>
    <lineage>
        <taxon>Eukaryota</taxon>
        <taxon>Fungi</taxon>
        <taxon>Fungi incertae sedis</taxon>
        <taxon>Chytridiomycota</taxon>
        <taxon>Chytridiomycota incertae sedis</taxon>
        <taxon>Chytridiomycetes</taxon>
        <taxon>Chytridiales</taxon>
        <taxon>Chytriomycetaceae</taxon>
        <taxon>Rhizoclosmatium</taxon>
    </lineage>
</organism>
<keyword evidence="6" id="KW-0175">Coiled coil</keyword>
<feature type="compositionally biased region" description="Pro residues" evidence="7">
    <location>
        <begin position="849"/>
        <end position="859"/>
    </location>
</feature>
<dbReference type="Pfam" id="PF03097">
    <property type="entry name" value="BRO1"/>
    <property type="match status" value="1"/>
</dbReference>
<comment type="subcellular location">
    <subcellularLocation>
        <location evidence="2">Cytoplasm</location>
    </subcellularLocation>
    <subcellularLocation>
        <location evidence="1">Endosome</location>
    </subcellularLocation>
</comment>
<evidence type="ECO:0000313" key="10">
    <source>
        <dbReference type="Proteomes" id="UP000193642"/>
    </source>
</evidence>
<dbReference type="PANTHER" id="PTHR23030">
    <property type="entry name" value="PCD6 INTERACTING PROTEIN-RELATED"/>
    <property type="match status" value="1"/>
</dbReference>
<keyword evidence="4" id="KW-0967">Endosome</keyword>
<evidence type="ECO:0000256" key="1">
    <source>
        <dbReference type="ARBA" id="ARBA00004177"/>
    </source>
</evidence>
<dbReference type="InterPro" id="IPR038499">
    <property type="entry name" value="BRO1_sf"/>
</dbReference>
<dbReference type="SMART" id="SM01041">
    <property type="entry name" value="BRO1"/>
    <property type="match status" value="1"/>
</dbReference>
<name>A0A1Y2CPI2_9FUNG</name>
<accession>A0A1Y2CPI2</accession>
<dbReference type="Pfam" id="PF13949">
    <property type="entry name" value="ALIX_LYPXL_bnd"/>
    <property type="match status" value="1"/>
</dbReference>
<dbReference type="Gene3D" id="1.20.120.560">
    <property type="entry name" value="alix/aip1 in complex with the ypdl late domain"/>
    <property type="match status" value="1"/>
</dbReference>
<evidence type="ECO:0000256" key="6">
    <source>
        <dbReference type="SAM" id="Coils"/>
    </source>
</evidence>
<evidence type="ECO:0000256" key="7">
    <source>
        <dbReference type="SAM" id="MobiDB-lite"/>
    </source>
</evidence>
<feature type="domain" description="BRO1" evidence="8">
    <location>
        <begin position="6"/>
        <end position="432"/>
    </location>
</feature>
<feature type="compositionally biased region" description="Low complexity" evidence="7">
    <location>
        <begin position="827"/>
        <end position="847"/>
    </location>
</feature>
<feature type="coiled-coil region" evidence="6">
    <location>
        <begin position="637"/>
        <end position="664"/>
    </location>
</feature>
<dbReference type="Gene3D" id="1.20.140.50">
    <property type="entry name" value="alix/aip1 like domains"/>
    <property type="match status" value="1"/>
</dbReference>
<keyword evidence="10" id="KW-1185">Reference proteome</keyword>
<sequence length="1185" mass="130548">MTSLSPLLYPPPKKTEEVDFGPSFRAYIASAYGDEPEKYAAEIGLLNRLRDDTRGAGKDITGRDILYRYYGQLELLDLRFPIDEKHVKVLFTWSDAFTGKTVSQNAVAYEKACVIFSLAATCGAIAGSQERNDPHALKVAFNHLQAAAGLFAYINDNFLHPPSVDLSRESVKALETLMLAQAQELFVEKCLVENKQGQLVAKLSAQAALLYGNAKDALSDDALKQQINRAWIDMAKCKQNYFESLAHYHRSIQLESEGKYGHVVSHMLKADTLAKDAESLAKYFGRTYPSFTVAASNPQNSSLAILSALGASATPSASASPAGALIEMTKAFALKVLERKNSVVKDNDVIYHEPTPSVDTLPAIDKLAAAKGITFAELCPNGAADVPKIVGPDIFVKLVPLSVHTAASVYSEEQAKLLRGESAAVESADEELKVSLESMGIVASLDKLKRVLKGGSSGVQDVMGSDESLGLTEEVRGWCGTIRSQEIGRGTGTDELLGVIEGLKGKIKGTLDEIGLLLDKEQHECESMRVKYMNAWNQEPSVKLTNQIRYDVRSHRESFDQALATDQGLLARLNECRRDVATMSRPLDEVQSIFAELIRAVATLKKSDVAVGNLIDDVPGSEEGLGKLGEQITVEKLDGMIQQLRKLKNERATLLAELKTKVREDDISKALLLNKNKESQVFQAELAKFKPYQAKIKVNVDTHSQLLVDIASEFEKLKNSSTTIKVLELRERRRNEIIKEWKESFVLWKEAKEGLNRGVRFYTDLSDLAQSLKNTVVGFVNRRGEESAALIKRIEAEEAMKGQRQLQNEMARLSVTASGPPPPQPYPSSYASPTVSSPGASSATRSSYPPAPVPAPVPQPTYSQPHHSLRILLPLLNHSHSRNHSLSQLRNRHHIRPNQLQLPVLTEELPLSTNQLNPTTELHLYLTNLCMEVPPRRSQYMVARDRNHHNNNLFMEELLGLKFLNNLFMVELQRHDQLSLQTQCMVANLCMEDSLRNQHMVDSHSILKLVQLFQLLPTSVLRWCSSTTTVRTSLSTTKTTTNSTATILWAGTWRTSSIWRPASLLSRARCTPTNSSEARIFLCTWRIPASLSITTTLWTTTSTTIWFASKSVLSRLSAATSSIPTRISTATRSTAVSASATTSTISSARLSSTTTATPAGIRATTVWTGTSSTNVWPASSTTAVW</sequence>
<dbReference type="GO" id="GO:0005768">
    <property type="term" value="C:endosome"/>
    <property type="evidence" value="ECO:0007669"/>
    <property type="project" value="UniProtKB-SubCell"/>
</dbReference>
<evidence type="ECO:0000256" key="3">
    <source>
        <dbReference type="ARBA" id="ARBA00022490"/>
    </source>
</evidence>
<protein>
    <recommendedName>
        <fullName evidence="5">BRO domain-containing protein 1</fullName>
    </recommendedName>
</protein>
<proteinExistence type="predicted"/>